<accession>A0ABU6TNG9</accession>
<dbReference type="Proteomes" id="UP001341840">
    <property type="component" value="Unassembled WGS sequence"/>
</dbReference>
<sequence length="103" mass="11606">DNAACQQFSPIYLRKLVSLRRKANSDGRQLAAITCVPVQQRFSSYEYLHPNTCLRVQRRGLAGQSLLSRVSDWRDGREAAPLSSGRGCSNTSLEQRWKVGDHD</sequence>
<comment type="caution">
    <text evidence="1">The sequence shown here is derived from an EMBL/GenBank/DDBJ whole genome shotgun (WGS) entry which is preliminary data.</text>
</comment>
<evidence type="ECO:0000313" key="2">
    <source>
        <dbReference type="Proteomes" id="UP001341840"/>
    </source>
</evidence>
<name>A0ABU6TNG9_9FABA</name>
<organism evidence="1 2">
    <name type="scientific">Stylosanthes scabra</name>
    <dbReference type="NCBI Taxonomy" id="79078"/>
    <lineage>
        <taxon>Eukaryota</taxon>
        <taxon>Viridiplantae</taxon>
        <taxon>Streptophyta</taxon>
        <taxon>Embryophyta</taxon>
        <taxon>Tracheophyta</taxon>
        <taxon>Spermatophyta</taxon>
        <taxon>Magnoliopsida</taxon>
        <taxon>eudicotyledons</taxon>
        <taxon>Gunneridae</taxon>
        <taxon>Pentapetalae</taxon>
        <taxon>rosids</taxon>
        <taxon>fabids</taxon>
        <taxon>Fabales</taxon>
        <taxon>Fabaceae</taxon>
        <taxon>Papilionoideae</taxon>
        <taxon>50 kb inversion clade</taxon>
        <taxon>dalbergioids sensu lato</taxon>
        <taxon>Dalbergieae</taxon>
        <taxon>Pterocarpus clade</taxon>
        <taxon>Stylosanthes</taxon>
    </lineage>
</organism>
<feature type="non-terminal residue" evidence="1">
    <location>
        <position position="1"/>
    </location>
</feature>
<protein>
    <submittedName>
        <fullName evidence="1">Uncharacterized protein</fullName>
    </submittedName>
</protein>
<proteinExistence type="predicted"/>
<reference evidence="1 2" key="1">
    <citation type="journal article" date="2023" name="Plants (Basel)">
        <title>Bridging the Gap: Combining Genomics and Transcriptomics Approaches to Understand Stylosanthes scabra, an Orphan Legume from the Brazilian Caatinga.</title>
        <authorList>
            <person name="Ferreira-Neto J.R.C."/>
            <person name="da Silva M.D."/>
            <person name="Binneck E."/>
            <person name="de Melo N.F."/>
            <person name="da Silva R.H."/>
            <person name="de Melo A.L.T.M."/>
            <person name="Pandolfi V."/>
            <person name="Bustamante F.O."/>
            <person name="Brasileiro-Vidal A.C."/>
            <person name="Benko-Iseppon A.M."/>
        </authorList>
    </citation>
    <scope>NUCLEOTIDE SEQUENCE [LARGE SCALE GENOMIC DNA]</scope>
    <source>
        <tissue evidence="1">Leaves</tissue>
    </source>
</reference>
<dbReference type="EMBL" id="JASCZI010091321">
    <property type="protein sequence ID" value="MED6149929.1"/>
    <property type="molecule type" value="Genomic_DNA"/>
</dbReference>
<gene>
    <name evidence="1" type="ORF">PIB30_067295</name>
</gene>
<evidence type="ECO:0000313" key="1">
    <source>
        <dbReference type="EMBL" id="MED6149929.1"/>
    </source>
</evidence>
<keyword evidence="2" id="KW-1185">Reference proteome</keyword>